<protein>
    <recommendedName>
        <fullName evidence="2">Regulatory protein zeste</fullName>
    </recommendedName>
</protein>
<comment type="subunit">
    <text evidence="1">Self-associates forming complexes of several hundred monomers.</text>
</comment>
<sequence length="131" mass="14994">MATKRVIYSDSEKKVFLEILKKYKHTIESKGTNSSTLKEKSEAWFMITQEYNESSLIYNKRDVSQLKKYWSNLKQQNKNILTAERQARFLTGGGPEKNVGEVDSDVLDIIPSLMTTAPTMSSSNFTRNEST</sequence>
<comment type="function">
    <text evidence="5">Involved in transvection phenomena (= synapsis-dependent gene expression), where the synaptic pairing of chromosomes carrying genes with which zeste interacts influences the expression of these genes. Zeste binds to DNA and stimulates transcription from a nearby promoter.</text>
</comment>
<dbReference type="STRING" id="67767.A0A0J7MN96"/>
<evidence type="ECO:0000256" key="4">
    <source>
        <dbReference type="ARBA" id="ARBA00023163"/>
    </source>
</evidence>
<keyword evidence="4" id="KW-0804">Transcription</keyword>
<name>A0A0J7MN96_LASNI</name>
<dbReference type="GO" id="GO:0003677">
    <property type="term" value="F:DNA binding"/>
    <property type="evidence" value="ECO:0007669"/>
    <property type="project" value="UniProtKB-KW"/>
</dbReference>
<organism evidence="7 8">
    <name type="scientific">Lasius niger</name>
    <name type="common">Black garden ant</name>
    <dbReference type="NCBI Taxonomy" id="67767"/>
    <lineage>
        <taxon>Eukaryota</taxon>
        <taxon>Metazoa</taxon>
        <taxon>Ecdysozoa</taxon>
        <taxon>Arthropoda</taxon>
        <taxon>Hexapoda</taxon>
        <taxon>Insecta</taxon>
        <taxon>Pterygota</taxon>
        <taxon>Neoptera</taxon>
        <taxon>Endopterygota</taxon>
        <taxon>Hymenoptera</taxon>
        <taxon>Apocrita</taxon>
        <taxon>Aculeata</taxon>
        <taxon>Formicoidea</taxon>
        <taxon>Formicidae</taxon>
        <taxon>Formicinae</taxon>
        <taxon>Lasius</taxon>
        <taxon>Lasius</taxon>
    </lineage>
</organism>
<dbReference type="PaxDb" id="67767-A0A0J7MN96"/>
<comment type="caution">
    <text evidence="7">The sequence shown here is derived from an EMBL/GenBank/DDBJ whole genome shotgun (WGS) entry which is preliminary data.</text>
</comment>
<keyword evidence="8" id="KW-1185">Reference proteome</keyword>
<dbReference type="Pfam" id="PF13873">
    <property type="entry name" value="Myb_DNA-bind_5"/>
    <property type="match status" value="1"/>
</dbReference>
<evidence type="ECO:0000259" key="6">
    <source>
        <dbReference type="Pfam" id="PF13873"/>
    </source>
</evidence>
<evidence type="ECO:0000313" key="7">
    <source>
        <dbReference type="EMBL" id="KMQ82065.1"/>
    </source>
</evidence>
<dbReference type="AlphaFoldDB" id="A0A0J7MN96"/>
<proteinExistence type="predicted"/>
<dbReference type="EMBL" id="LBMM01028722">
    <property type="protein sequence ID" value="KMQ82065.1"/>
    <property type="molecule type" value="Genomic_DNA"/>
</dbReference>
<dbReference type="OrthoDB" id="7699612at2759"/>
<evidence type="ECO:0000256" key="2">
    <source>
        <dbReference type="ARBA" id="ARBA00016807"/>
    </source>
</evidence>
<keyword evidence="7" id="KW-0238">DNA-binding</keyword>
<evidence type="ECO:0000256" key="3">
    <source>
        <dbReference type="ARBA" id="ARBA00023015"/>
    </source>
</evidence>
<dbReference type="PANTHER" id="PTHR21411:SF0">
    <property type="entry name" value="REGULATORY PROTEIN ZESTE"/>
    <property type="match status" value="1"/>
</dbReference>
<feature type="non-terminal residue" evidence="7">
    <location>
        <position position="131"/>
    </location>
</feature>
<dbReference type="InterPro" id="IPR028002">
    <property type="entry name" value="Myb_DNA-bind_5"/>
</dbReference>
<evidence type="ECO:0000256" key="1">
    <source>
        <dbReference type="ARBA" id="ARBA00011764"/>
    </source>
</evidence>
<accession>A0A0J7MN96</accession>
<keyword evidence="3" id="KW-0805">Transcription regulation</keyword>
<evidence type="ECO:0000313" key="8">
    <source>
        <dbReference type="Proteomes" id="UP000036403"/>
    </source>
</evidence>
<dbReference type="Proteomes" id="UP000036403">
    <property type="component" value="Unassembled WGS sequence"/>
</dbReference>
<reference evidence="7 8" key="1">
    <citation type="submission" date="2015-04" db="EMBL/GenBank/DDBJ databases">
        <title>Lasius niger genome sequencing.</title>
        <authorList>
            <person name="Konorov E.A."/>
            <person name="Nikitin M.A."/>
            <person name="Kirill M.V."/>
            <person name="Chang P."/>
        </authorList>
    </citation>
    <scope>NUCLEOTIDE SEQUENCE [LARGE SCALE GENOMIC DNA]</scope>
    <source>
        <tissue evidence="7">Whole</tissue>
    </source>
</reference>
<gene>
    <name evidence="7" type="ORF">RF55_24301</name>
</gene>
<evidence type="ECO:0000256" key="5">
    <source>
        <dbReference type="ARBA" id="ARBA00025466"/>
    </source>
</evidence>
<dbReference type="PANTHER" id="PTHR21411">
    <property type="entry name" value="APONTIC"/>
    <property type="match status" value="1"/>
</dbReference>
<feature type="domain" description="Myb/SANT-like DNA-binding" evidence="6">
    <location>
        <begin position="8"/>
        <end position="81"/>
    </location>
</feature>